<feature type="transmembrane region" description="Helical" evidence="1">
    <location>
        <begin position="104"/>
        <end position="135"/>
    </location>
</feature>
<keyword evidence="1" id="KW-1133">Transmembrane helix</keyword>
<feature type="domain" description="Phosphatidic acid phosphatase type 2/haloperoxidase" evidence="2">
    <location>
        <begin position="53"/>
        <end position="162"/>
    </location>
</feature>
<keyword evidence="4" id="KW-1185">Reference proteome</keyword>
<sequence length="163" mass="18445">MMMNYKQFYNRISGPLRPYARVLGGLNKAITRTFYLLFPIFISLVWLRNGWFVLSTTVLIMGGGFFLLSLGRSFYNRPRPYQTWDIQPLIKKDSLGKSFPSRHVFSATVIAMLVLTLNPWLGGTMLFLAMALAFLRVLGGVHYPSDVLAGYVIGILVGLLLYL</sequence>
<protein>
    <submittedName>
        <fullName evidence="3">PAP2 family protein</fullName>
        <ecNumber evidence="3">3.1.3.27</ecNumber>
    </submittedName>
</protein>
<dbReference type="Gene3D" id="1.20.144.10">
    <property type="entry name" value="Phosphatidic acid phosphatase type 2/haloperoxidase"/>
    <property type="match status" value="1"/>
</dbReference>
<dbReference type="SUPFAM" id="SSF48317">
    <property type="entry name" value="Acid phosphatase/Vanadium-dependent haloperoxidase"/>
    <property type="match status" value="1"/>
</dbReference>
<feature type="transmembrane region" description="Helical" evidence="1">
    <location>
        <begin position="141"/>
        <end position="162"/>
    </location>
</feature>
<organism evidence="3 4">
    <name type="scientific">Streptococcus vestibularis ATCC 49124</name>
    <dbReference type="NCBI Taxonomy" id="889206"/>
    <lineage>
        <taxon>Bacteria</taxon>
        <taxon>Bacillati</taxon>
        <taxon>Bacillota</taxon>
        <taxon>Bacilli</taxon>
        <taxon>Lactobacillales</taxon>
        <taxon>Streptococcaceae</taxon>
        <taxon>Streptococcus</taxon>
    </lineage>
</organism>
<dbReference type="SMART" id="SM00014">
    <property type="entry name" value="acidPPc"/>
    <property type="match status" value="1"/>
</dbReference>
<keyword evidence="1" id="KW-0472">Membrane</keyword>
<dbReference type="EMBL" id="AEVI01000077">
    <property type="protein sequence ID" value="EFX95366.1"/>
    <property type="molecule type" value="Genomic_DNA"/>
</dbReference>
<dbReference type="PANTHER" id="PTHR14969">
    <property type="entry name" value="SPHINGOSINE-1-PHOSPHATE PHOSPHOHYDROLASE"/>
    <property type="match status" value="1"/>
</dbReference>
<evidence type="ECO:0000256" key="1">
    <source>
        <dbReference type="SAM" id="Phobius"/>
    </source>
</evidence>
<keyword evidence="1" id="KW-0812">Transmembrane</keyword>
<evidence type="ECO:0000313" key="4">
    <source>
        <dbReference type="Proteomes" id="UP000003697"/>
    </source>
</evidence>
<feature type="transmembrane region" description="Helical" evidence="1">
    <location>
        <begin position="29"/>
        <end position="46"/>
    </location>
</feature>
<evidence type="ECO:0000259" key="2">
    <source>
        <dbReference type="SMART" id="SM00014"/>
    </source>
</evidence>
<dbReference type="Pfam" id="PF01569">
    <property type="entry name" value="PAP2"/>
    <property type="match status" value="1"/>
</dbReference>
<name>A0ABN0CEZ9_STRVE</name>
<proteinExistence type="predicted"/>
<comment type="caution">
    <text evidence="3">The sequence shown here is derived from an EMBL/GenBank/DDBJ whole genome shotgun (WGS) entry which is preliminary data.</text>
</comment>
<gene>
    <name evidence="3" type="ORF">HMPREF9425_1678</name>
</gene>
<dbReference type="InterPro" id="IPR036938">
    <property type="entry name" value="PAP2/HPO_sf"/>
</dbReference>
<dbReference type="Proteomes" id="UP000003697">
    <property type="component" value="Unassembled WGS sequence"/>
</dbReference>
<evidence type="ECO:0000313" key="3">
    <source>
        <dbReference type="EMBL" id="EFX95366.1"/>
    </source>
</evidence>
<keyword evidence="3" id="KW-0378">Hydrolase</keyword>
<dbReference type="InterPro" id="IPR000326">
    <property type="entry name" value="PAP2/HPO"/>
</dbReference>
<accession>A0ABN0CEZ9</accession>
<dbReference type="CDD" id="cd01610">
    <property type="entry name" value="PAP2_like"/>
    <property type="match status" value="1"/>
</dbReference>
<feature type="transmembrane region" description="Helical" evidence="1">
    <location>
        <begin position="52"/>
        <end position="70"/>
    </location>
</feature>
<dbReference type="EC" id="3.1.3.27" evidence="3"/>
<reference evidence="3 4" key="1">
    <citation type="submission" date="2011-01" db="EMBL/GenBank/DDBJ databases">
        <authorList>
            <person name="Muzny D."/>
            <person name="Qin X."/>
            <person name="Buhay C."/>
            <person name="Dugan-Rocha S."/>
            <person name="Ding Y."/>
            <person name="Chen G."/>
            <person name="Hawes A."/>
            <person name="Holder M."/>
            <person name="Jhangiani S."/>
            <person name="Johnson A."/>
            <person name="Khan Z."/>
            <person name="Li Z."/>
            <person name="Liu W."/>
            <person name="Liu X."/>
            <person name="Perez L."/>
            <person name="Shen H."/>
            <person name="Wang Q."/>
            <person name="Watt J."/>
            <person name="Xi L."/>
            <person name="Xin Y."/>
            <person name="Zhou J."/>
            <person name="Deng J."/>
            <person name="Jiang H."/>
            <person name="Liu Y."/>
            <person name="Qu J."/>
            <person name="Song X.-Z."/>
            <person name="Zhang L."/>
            <person name="Villasana D."/>
            <person name="Johnson A."/>
            <person name="Liu J."/>
            <person name="Liyanage D."/>
            <person name="Lorensuhewa L."/>
            <person name="Robinson T."/>
            <person name="Song A."/>
            <person name="Song B.-B."/>
            <person name="Dinh H."/>
            <person name="Thornton R."/>
            <person name="Coyle M."/>
            <person name="Francisco L."/>
            <person name="Jackson L."/>
            <person name="Javaid M."/>
            <person name="Korchina V."/>
            <person name="Kovar C."/>
            <person name="Mata R."/>
            <person name="Mathew T."/>
            <person name="Ngo R."/>
            <person name="Nguyen L."/>
            <person name="Nguyen N."/>
            <person name="Okwuonu G."/>
            <person name="Ongeri F."/>
            <person name="Pham C."/>
            <person name="Simmons D."/>
            <person name="Wilczek-Boney K."/>
            <person name="Hale W."/>
            <person name="Jakkamsetti A."/>
            <person name="Pham P."/>
            <person name="Ruth R."/>
            <person name="San Lucas F."/>
            <person name="Warren J."/>
            <person name="Zhang J."/>
            <person name="Zhao Z."/>
            <person name="Zhou C."/>
            <person name="Zhu D."/>
            <person name="Lee S."/>
            <person name="Bess C."/>
            <person name="Blankenburg K."/>
            <person name="Forbes L."/>
            <person name="Fu Q."/>
            <person name="Gubbala S."/>
            <person name="Hirani K."/>
            <person name="Jayaseelan J.C."/>
            <person name="Lara F."/>
            <person name="Munidasa M."/>
            <person name="Palculict T."/>
            <person name="Patil S."/>
            <person name="Pu L.-L."/>
            <person name="Saada N."/>
            <person name="Tang L."/>
            <person name="Weissenberger G."/>
            <person name="Zhu Y."/>
            <person name="Hemphill L."/>
            <person name="Shang Y."/>
            <person name="Youmans B."/>
            <person name="Ayvaz T."/>
            <person name="Ross M."/>
            <person name="Santibanez J."/>
            <person name="Aqrawi P."/>
            <person name="Gross S."/>
            <person name="Joshi V."/>
            <person name="Fowler G."/>
            <person name="Nazareth L."/>
            <person name="Reid J."/>
            <person name="Worley K."/>
            <person name="Petrosino J."/>
            <person name="Highlander S."/>
            <person name="Gibbs R."/>
        </authorList>
    </citation>
    <scope>NUCLEOTIDE SEQUENCE [LARGE SCALE GENOMIC DNA]</scope>
    <source>
        <strain evidence="3 4">ATCC 49124</strain>
    </source>
</reference>
<dbReference type="PANTHER" id="PTHR14969:SF13">
    <property type="entry name" value="AT30094P"/>
    <property type="match status" value="1"/>
</dbReference>
<dbReference type="GO" id="GO:0008962">
    <property type="term" value="F:phosphatidylglycerophosphatase activity"/>
    <property type="evidence" value="ECO:0007669"/>
    <property type="project" value="UniProtKB-EC"/>
</dbReference>